<dbReference type="PROSITE" id="PS50075">
    <property type="entry name" value="CARRIER"/>
    <property type="match status" value="1"/>
</dbReference>
<dbReference type="InterPro" id="IPR042099">
    <property type="entry name" value="ANL_N_sf"/>
</dbReference>
<protein>
    <submittedName>
        <fullName evidence="2">Linear gramicidin synthase subunit D</fullName>
    </submittedName>
</protein>
<evidence type="ECO:0000259" key="1">
    <source>
        <dbReference type="PROSITE" id="PS50075"/>
    </source>
</evidence>
<reference evidence="2 3" key="1">
    <citation type="submission" date="2018-03" db="EMBL/GenBank/DDBJ databases">
        <title>Draft Genome Sequences of the Obligatory Marine Myxobacteria Enhygromyxa salina SWB007.</title>
        <authorList>
            <person name="Poehlein A."/>
            <person name="Moghaddam J.A."/>
            <person name="Harms H."/>
            <person name="Alanjari M."/>
            <person name="Koenig G.M."/>
            <person name="Daniel R."/>
            <person name="Schaeberle T.F."/>
        </authorList>
    </citation>
    <scope>NUCLEOTIDE SEQUENCE [LARGE SCALE GENOMIC DNA]</scope>
    <source>
        <strain evidence="2 3">SWB007</strain>
    </source>
</reference>
<dbReference type="Gene3D" id="3.40.50.12780">
    <property type="entry name" value="N-terminal domain of ligase-like"/>
    <property type="match status" value="1"/>
</dbReference>
<dbReference type="PANTHER" id="PTHR45527">
    <property type="entry name" value="NONRIBOSOMAL PEPTIDE SYNTHETASE"/>
    <property type="match status" value="1"/>
</dbReference>
<comment type="caution">
    <text evidence="2">The sequence shown here is derived from an EMBL/GenBank/DDBJ whole genome shotgun (WGS) entry which is preliminary data.</text>
</comment>
<dbReference type="PROSITE" id="PS00455">
    <property type="entry name" value="AMP_BINDING"/>
    <property type="match status" value="1"/>
</dbReference>
<proteinExistence type="predicted"/>
<dbReference type="GO" id="GO:0044550">
    <property type="term" value="P:secondary metabolite biosynthetic process"/>
    <property type="evidence" value="ECO:0007669"/>
    <property type="project" value="TreeGrafter"/>
</dbReference>
<dbReference type="AlphaFoldDB" id="A0A2S9Y648"/>
<dbReference type="InterPro" id="IPR000873">
    <property type="entry name" value="AMP-dep_synth/lig_dom"/>
</dbReference>
<organism evidence="2 3">
    <name type="scientific">Enhygromyxa salina</name>
    <dbReference type="NCBI Taxonomy" id="215803"/>
    <lineage>
        <taxon>Bacteria</taxon>
        <taxon>Pseudomonadati</taxon>
        <taxon>Myxococcota</taxon>
        <taxon>Polyangia</taxon>
        <taxon>Nannocystales</taxon>
        <taxon>Nannocystaceae</taxon>
        <taxon>Enhygromyxa</taxon>
    </lineage>
</organism>
<accession>A0A2S9Y648</accession>
<dbReference type="Pfam" id="PF13193">
    <property type="entry name" value="AMP-binding_C"/>
    <property type="match status" value="1"/>
</dbReference>
<dbReference type="RefSeq" id="WP_106092835.1">
    <property type="nucleotide sequence ID" value="NZ_PVNL01000118.1"/>
</dbReference>
<dbReference type="InterPro" id="IPR010071">
    <property type="entry name" value="AA_adenyl_dom"/>
</dbReference>
<dbReference type="InterPro" id="IPR036736">
    <property type="entry name" value="ACP-like_sf"/>
</dbReference>
<dbReference type="EMBL" id="PVNL01000118">
    <property type="protein sequence ID" value="PRQ00481.1"/>
    <property type="molecule type" value="Genomic_DNA"/>
</dbReference>
<dbReference type="GO" id="GO:0043041">
    <property type="term" value="P:amino acid activation for nonribosomal peptide biosynthetic process"/>
    <property type="evidence" value="ECO:0007669"/>
    <property type="project" value="TreeGrafter"/>
</dbReference>
<name>A0A2S9Y648_9BACT</name>
<dbReference type="SUPFAM" id="SSF47336">
    <property type="entry name" value="ACP-like"/>
    <property type="match status" value="1"/>
</dbReference>
<dbReference type="Gene3D" id="1.10.1200.10">
    <property type="entry name" value="ACP-like"/>
    <property type="match status" value="1"/>
</dbReference>
<sequence>MSFSLHHLITRAAQRDPEAPALVAGARVVSYGALAQRINAIATVLVQLGVRRGDRVGLYMRRSVDSVAAIFAISQAGGAYVGFDPSAPPARVAAVIDDAELDCVLVDEHHHEALLAALEHSDRRLAVVGGPTGHAQIDTTPWSAVDQHDTPETPLVELGVMEQDLCVLFYTSGTTGKPKGVAHDHRSMLSNVEWAVAQFDLRRDDRFAHVTSHHFDLSWFELFVSVFVGGVLVLVPERLVAFPGELAELVIAAEVSVWCSVPAVLIGLVQRGELEARSFPALRRVHFAGERFPTKHLRALMAAVPGPRYCNMFGTTETHIAAFHEIDELPPGDEWLPIGRACAHVNLMAVDRNNDAVDVGGTGELLIRGPSMMEGYWRLPDRTAQAIVELPVPGSARQARWYRSGDLVVRLADGGFQIVGRADRRVKVRGYLVDLDEVEQVLLNDSRVIEAATHVHEEGELSAHVEAAVRLRAGVSATSASLRMHVAQSMPTYAVPELVAILDEFPRTGHGKFDRRGLVAEVAKLRSARRQRAGGAEPRDAVRAFIAELVGGSLDELDDDGALIDGGWIDSMDIVELVAFLEERFDVQISNDAFVIENFETVAAIVRMIDSMTER</sequence>
<evidence type="ECO:0000313" key="2">
    <source>
        <dbReference type="EMBL" id="PRQ00481.1"/>
    </source>
</evidence>
<dbReference type="InterPro" id="IPR009081">
    <property type="entry name" value="PP-bd_ACP"/>
</dbReference>
<dbReference type="Proteomes" id="UP000238823">
    <property type="component" value="Unassembled WGS sequence"/>
</dbReference>
<dbReference type="SUPFAM" id="SSF56801">
    <property type="entry name" value="Acetyl-CoA synthetase-like"/>
    <property type="match status" value="1"/>
</dbReference>
<dbReference type="GO" id="GO:0031177">
    <property type="term" value="F:phosphopantetheine binding"/>
    <property type="evidence" value="ECO:0007669"/>
    <property type="project" value="TreeGrafter"/>
</dbReference>
<dbReference type="GO" id="GO:0005737">
    <property type="term" value="C:cytoplasm"/>
    <property type="evidence" value="ECO:0007669"/>
    <property type="project" value="TreeGrafter"/>
</dbReference>
<dbReference type="Pfam" id="PF00550">
    <property type="entry name" value="PP-binding"/>
    <property type="match status" value="1"/>
</dbReference>
<dbReference type="NCBIfam" id="TIGR01733">
    <property type="entry name" value="AA-adenyl-dom"/>
    <property type="match status" value="1"/>
</dbReference>
<evidence type="ECO:0000313" key="3">
    <source>
        <dbReference type="Proteomes" id="UP000238823"/>
    </source>
</evidence>
<dbReference type="InterPro" id="IPR020845">
    <property type="entry name" value="AMP-binding_CS"/>
</dbReference>
<dbReference type="InterPro" id="IPR045851">
    <property type="entry name" value="AMP-bd_C_sf"/>
</dbReference>
<gene>
    <name evidence="2" type="primary">lgrD_7</name>
    <name evidence="2" type="ORF">ENSA7_59750</name>
</gene>
<feature type="domain" description="Carrier" evidence="1">
    <location>
        <begin position="536"/>
        <end position="613"/>
    </location>
</feature>
<dbReference type="InterPro" id="IPR025110">
    <property type="entry name" value="AMP-bd_C"/>
</dbReference>
<dbReference type="PANTHER" id="PTHR45527:SF1">
    <property type="entry name" value="FATTY ACID SYNTHASE"/>
    <property type="match status" value="1"/>
</dbReference>
<dbReference type="OrthoDB" id="5483897at2"/>
<dbReference type="Pfam" id="PF00501">
    <property type="entry name" value="AMP-binding"/>
    <property type="match status" value="1"/>
</dbReference>
<dbReference type="CDD" id="cd05930">
    <property type="entry name" value="A_NRPS"/>
    <property type="match status" value="1"/>
</dbReference>
<dbReference type="Gene3D" id="3.30.300.30">
    <property type="match status" value="1"/>
</dbReference>